<organism evidence="2 3">
    <name type="scientific">Alloprevotella rava</name>
    <dbReference type="NCBI Taxonomy" id="671218"/>
    <lineage>
        <taxon>Bacteria</taxon>
        <taxon>Pseudomonadati</taxon>
        <taxon>Bacteroidota</taxon>
        <taxon>Bacteroidia</taxon>
        <taxon>Bacteroidales</taxon>
        <taxon>Prevotellaceae</taxon>
        <taxon>Alloprevotella</taxon>
    </lineage>
</organism>
<evidence type="ECO:0000313" key="3">
    <source>
        <dbReference type="Proteomes" id="UP000541425"/>
    </source>
</evidence>
<reference evidence="2 3" key="1">
    <citation type="submission" date="2020-08" db="EMBL/GenBank/DDBJ databases">
        <title>Genomic Encyclopedia of Type Strains, Phase IV (KMG-IV): sequencing the most valuable type-strain genomes for metagenomic binning, comparative biology and taxonomic classification.</title>
        <authorList>
            <person name="Goeker M."/>
        </authorList>
    </citation>
    <scope>NUCLEOTIDE SEQUENCE [LARGE SCALE GENOMIC DNA]</scope>
    <source>
        <strain evidence="2 3">DSM 22548</strain>
    </source>
</reference>
<dbReference type="Proteomes" id="UP000541425">
    <property type="component" value="Unassembled WGS sequence"/>
</dbReference>
<comment type="caution">
    <text evidence="2">The sequence shown here is derived from an EMBL/GenBank/DDBJ whole genome shotgun (WGS) entry which is preliminary data.</text>
</comment>
<gene>
    <name evidence="2" type="ORF">FHS60_000032</name>
</gene>
<name>A0A7W5Y0J4_9BACT</name>
<proteinExistence type="predicted"/>
<dbReference type="AlphaFoldDB" id="A0A7W5Y0J4"/>
<keyword evidence="1" id="KW-0472">Membrane</keyword>
<evidence type="ECO:0000313" key="2">
    <source>
        <dbReference type="EMBL" id="MBB3701590.1"/>
    </source>
</evidence>
<keyword evidence="1" id="KW-0812">Transmembrane</keyword>
<dbReference type="RefSeq" id="WP_183693357.1">
    <property type="nucleotide sequence ID" value="NZ_JACICA010000001.1"/>
</dbReference>
<sequence length="602" mass="69125">MDFINVIAVLVGVLLVVIVLLFSSKEKIRTFFQKKNGKSLKTDSSKCAENLLKSIGCTYTREKRKDDLVEFRFNFQNGHYAMRIFPHGGEVVLFFQGIAEVSAEKIDLLRVTCNRVNNIVLCHTVYYAYSTDKKNMIVHVSAPFFFTDDFLRTKDAFLVLLEGFFDVRRIFTNEFSVLEKDSTSSLPYDIEKNHLNYARENALLDSLELFHIVDGERLKNTANESFNYRSGAKLPISVSSLLATVFQINQPSIIDITIVTDSIRTLSSVEEIKNFNLLSSLVAEKEEGKPSFITDVVTLIVKYKYEKKGNDAQRIATIVLKADKETQECLYVVAAVADVNAEAGAFEVPGALKSSSFYLAYDKGDNEQRLQELAYMRRDAIDKIFTGKQEELTEDQQMLALWQNEDIAQKVYWGRKCFRQERYYEVIEYLTPVWNKMLTYQLPKDEAAQNTLFLTAFYLGSSYAELELYEQAYYYLDGIFHLRDIGVSIAYVDTLVNARDFRSLYVINTLIKELREKYADGVGHMTGVEESFMNFLRRRWAYVHVELGDLASAERVYKKMLDEPLNADFALNELAYIQKLRENNSISLPDDGSEVSLKDLDI</sequence>
<keyword evidence="1" id="KW-1133">Transmembrane helix</keyword>
<protein>
    <submittedName>
        <fullName evidence="2">Uncharacterized protein</fullName>
    </submittedName>
</protein>
<evidence type="ECO:0000256" key="1">
    <source>
        <dbReference type="SAM" id="Phobius"/>
    </source>
</evidence>
<accession>A0A7W5Y0J4</accession>
<feature type="transmembrane region" description="Helical" evidence="1">
    <location>
        <begin position="6"/>
        <end position="24"/>
    </location>
</feature>
<dbReference type="EMBL" id="JACICA010000001">
    <property type="protein sequence ID" value="MBB3701590.1"/>
    <property type="molecule type" value="Genomic_DNA"/>
</dbReference>